<dbReference type="InterPro" id="IPR018925">
    <property type="entry name" value="XtmA-like_N"/>
</dbReference>
<keyword evidence="4" id="KW-1185">Reference proteome</keyword>
<comment type="caution">
    <text evidence="3">The sequence shown here is derived from an EMBL/GenBank/DDBJ whole genome shotgun (WGS) entry which is preliminary data.</text>
</comment>
<accession>A0ABX3GZC7</accession>
<gene>
    <name evidence="3" type="ORF">BSO21_04095</name>
</gene>
<dbReference type="EMBL" id="MPVP01000012">
    <property type="protein sequence ID" value="OMD38519.1"/>
    <property type="molecule type" value="Genomic_DNA"/>
</dbReference>
<evidence type="ECO:0000313" key="3">
    <source>
        <dbReference type="EMBL" id="OMD38519.1"/>
    </source>
</evidence>
<sequence length="22" mass="2677">MPRARDPNRDRSLEIWREHGGK</sequence>
<protein>
    <recommendedName>
        <fullName evidence="2">PBSX phage terminase small subunit-like N-terminal domain-containing protein</fullName>
    </recommendedName>
</protein>
<evidence type="ECO:0000313" key="4">
    <source>
        <dbReference type="Proteomes" id="UP000187158"/>
    </source>
</evidence>
<dbReference type="Pfam" id="PF10668">
    <property type="entry name" value="Phage_terminase"/>
    <property type="match status" value="1"/>
</dbReference>
<organism evidence="3 4">
    <name type="scientific">Paenibacillus odorifer</name>
    <dbReference type="NCBI Taxonomy" id="189426"/>
    <lineage>
        <taxon>Bacteria</taxon>
        <taxon>Bacillati</taxon>
        <taxon>Bacillota</taxon>
        <taxon>Bacilli</taxon>
        <taxon>Bacillales</taxon>
        <taxon>Paenibacillaceae</taxon>
        <taxon>Paenibacillus</taxon>
    </lineage>
</organism>
<dbReference type="Proteomes" id="UP000187158">
    <property type="component" value="Unassembled WGS sequence"/>
</dbReference>
<proteinExistence type="predicted"/>
<reference evidence="3 4" key="1">
    <citation type="submission" date="2016-11" db="EMBL/GenBank/DDBJ databases">
        <title>Paenibacillus species isolates.</title>
        <authorList>
            <person name="Beno S.M."/>
        </authorList>
    </citation>
    <scope>NUCLEOTIDE SEQUENCE [LARGE SCALE GENOMIC DNA]</scope>
    <source>
        <strain evidence="3 4">FSL H7-0433</strain>
    </source>
</reference>
<name>A0ABX3GZC7_9BACL</name>
<evidence type="ECO:0000256" key="1">
    <source>
        <dbReference type="SAM" id="MobiDB-lite"/>
    </source>
</evidence>
<feature type="domain" description="PBSX phage terminase small subunit-like N-terminal" evidence="2">
    <location>
        <begin position="1"/>
        <end position="21"/>
    </location>
</feature>
<evidence type="ECO:0000259" key="2">
    <source>
        <dbReference type="Pfam" id="PF10668"/>
    </source>
</evidence>
<feature type="region of interest" description="Disordered" evidence="1">
    <location>
        <begin position="1"/>
        <end position="22"/>
    </location>
</feature>